<dbReference type="InterPro" id="IPR013424">
    <property type="entry name" value="Ice-binding_C"/>
</dbReference>
<dbReference type="STRING" id="1656094.BFC18_19095"/>
<dbReference type="Proteomes" id="UP000175691">
    <property type="component" value="Unassembled WGS sequence"/>
</dbReference>
<comment type="caution">
    <text evidence="3">The sequence shown here is derived from an EMBL/GenBank/DDBJ whole genome shotgun (WGS) entry which is preliminary data.</text>
</comment>
<protein>
    <recommendedName>
        <fullName evidence="2">Ice-binding protein C-terminal domain-containing protein</fullName>
    </recommendedName>
</protein>
<evidence type="ECO:0000313" key="4">
    <source>
        <dbReference type="Proteomes" id="UP000175691"/>
    </source>
</evidence>
<name>A0A1E7Z616_9ALTE</name>
<gene>
    <name evidence="3" type="ORF">BFC18_19095</name>
</gene>
<feature type="domain" description="Ice-binding protein C-terminal" evidence="2">
    <location>
        <begin position="196"/>
        <end position="218"/>
    </location>
</feature>
<feature type="signal peptide" evidence="1">
    <location>
        <begin position="1"/>
        <end position="22"/>
    </location>
</feature>
<proteinExistence type="predicted"/>
<dbReference type="Pfam" id="PF07589">
    <property type="entry name" value="PEP-CTERM"/>
    <property type="match status" value="1"/>
</dbReference>
<evidence type="ECO:0000313" key="3">
    <source>
        <dbReference type="EMBL" id="OFC68861.1"/>
    </source>
</evidence>
<evidence type="ECO:0000256" key="1">
    <source>
        <dbReference type="SAM" id="SignalP"/>
    </source>
</evidence>
<keyword evidence="1" id="KW-0732">Signal</keyword>
<sequence>MKFSIKAAALVTTFLAAFSSNADVISTYDIDFATADLEAHQQNSSSTYDVYTNGVLNLRENAWVTLNLFDTFGISELDLDNGATSYNFTFDIRVLPGVRNPNPNPFTEIAGVWFADFTSGEQSHDASRTFNLAGTQNFGIQDLVYTNAPRWETFSINLDDYFSGVITDIVFINDCDLNAGCGDMKTRFRNASITEVSEPGAMSLILLGMGLMGWRARRQK</sequence>
<organism evidence="3 4">
    <name type="scientific">Alteromonas confluentis</name>
    <dbReference type="NCBI Taxonomy" id="1656094"/>
    <lineage>
        <taxon>Bacteria</taxon>
        <taxon>Pseudomonadati</taxon>
        <taxon>Pseudomonadota</taxon>
        <taxon>Gammaproteobacteria</taxon>
        <taxon>Alteromonadales</taxon>
        <taxon>Alteromonadaceae</taxon>
        <taxon>Alteromonas/Salinimonas group</taxon>
        <taxon>Alteromonas</taxon>
    </lineage>
</organism>
<dbReference type="RefSeq" id="WP_070126964.1">
    <property type="nucleotide sequence ID" value="NZ_MDHN01000041.1"/>
</dbReference>
<dbReference type="AlphaFoldDB" id="A0A1E7Z616"/>
<reference evidence="3 4" key="1">
    <citation type="submission" date="2016-08" db="EMBL/GenBank/DDBJ databases">
        <authorList>
            <person name="Seilhamer J.J."/>
        </authorList>
    </citation>
    <scope>NUCLEOTIDE SEQUENCE [LARGE SCALE GENOMIC DNA]</scope>
    <source>
        <strain evidence="3 4">KCTC 42603</strain>
    </source>
</reference>
<keyword evidence="4" id="KW-1185">Reference proteome</keyword>
<evidence type="ECO:0000259" key="2">
    <source>
        <dbReference type="Pfam" id="PF07589"/>
    </source>
</evidence>
<dbReference type="OrthoDB" id="6331147at2"/>
<feature type="chain" id="PRO_5009209388" description="Ice-binding protein C-terminal domain-containing protein" evidence="1">
    <location>
        <begin position="23"/>
        <end position="220"/>
    </location>
</feature>
<dbReference type="EMBL" id="MDHN01000041">
    <property type="protein sequence ID" value="OFC68861.1"/>
    <property type="molecule type" value="Genomic_DNA"/>
</dbReference>
<accession>A0A1E7Z616</accession>